<feature type="transmembrane region" description="Helical" evidence="18">
    <location>
        <begin position="207"/>
        <end position="227"/>
    </location>
</feature>
<name>A0A3Q8UAA3_9HYME</name>
<dbReference type="PRINTS" id="PR01434">
    <property type="entry name" value="NADHDHGNASE5"/>
</dbReference>
<evidence type="ECO:0000256" key="13">
    <source>
        <dbReference type="ARBA" id="ARBA00023075"/>
    </source>
</evidence>
<feature type="transmembrane region" description="Helical" evidence="18">
    <location>
        <begin position="537"/>
        <end position="557"/>
    </location>
</feature>
<evidence type="ECO:0000256" key="17">
    <source>
        <dbReference type="ARBA" id="ARBA00049551"/>
    </source>
</evidence>
<evidence type="ECO:0000256" key="18">
    <source>
        <dbReference type="SAM" id="Phobius"/>
    </source>
</evidence>
<geneLocation type="mitochondrion" evidence="21"/>
<gene>
    <name evidence="21" type="primary">nad5</name>
</gene>
<dbReference type="PANTHER" id="PTHR42829:SF2">
    <property type="entry name" value="NADH-UBIQUINONE OXIDOREDUCTASE CHAIN 5"/>
    <property type="match status" value="1"/>
</dbReference>
<comment type="subcellular location">
    <subcellularLocation>
        <location evidence="2">Mitochondrion inner membrane</location>
        <topology evidence="2">Multi-pass membrane protein</topology>
    </subcellularLocation>
</comment>
<feature type="transmembrane region" description="Helical" evidence="18">
    <location>
        <begin position="447"/>
        <end position="467"/>
    </location>
</feature>
<evidence type="ECO:0000256" key="16">
    <source>
        <dbReference type="ARBA" id="ARBA00031027"/>
    </source>
</evidence>
<evidence type="ECO:0000256" key="11">
    <source>
        <dbReference type="ARBA" id="ARBA00022989"/>
    </source>
</evidence>
<keyword evidence="10" id="KW-0249">Electron transport</keyword>
<keyword evidence="8" id="KW-0999">Mitochondrion inner membrane</keyword>
<dbReference type="GO" id="GO:0015990">
    <property type="term" value="P:electron transport coupled proton transport"/>
    <property type="evidence" value="ECO:0007669"/>
    <property type="project" value="TreeGrafter"/>
</dbReference>
<dbReference type="GO" id="GO:0003954">
    <property type="term" value="F:NADH dehydrogenase activity"/>
    <property type="evidence" value="ECO:0007669"/>
    <property type="project" value="TreeGrafter"/>
</dbReference>
<feature type="transmembrane region" description="Helical" evidence="18">
    <location>
        <begin position="58"/>
        <end position="76"/>
    </location>
</feature>
<comment type="catalytic activity">
    <reaction evidence="17">
        <text>a ubiquinone + NADH + 5 H(+)(in) = a ubiquinol + NAD(+) + 4 H(+)(out)</text>
        <dbReference type="Rhea" id="RHEA:29091"/>
        <dbReference type="Rhea" id="RHEA-COMP:9565"/>
        <dbReference type="Rhea" id="RHEA-COMP:9566"/>
        <dbReference type="ChEBI" id="CHEBI:15378"/>
        <dbReference type="ChEBI" id="CHEBI:16389"/>
        <dbReference type="ChEBI" id="CHEBI:17976"/>
        <dbReference type="ChEBI" id="CHEBI:57540"/>
        <dbReference type="ChEBI" id="CHEBI:57945"/>
        <dbReference type="EC" id="7.1.1.2"/>
    </reaction>
</comment>
<feature type="transmembrane region" description="Helical" evidence="18">
    <location>
        <begin position="369"/>
        <end position="391"/>
    </location>
</feature>
<dbReference type="Pfam" id="PF00361">
    <property type="entry name" value="Proton_antipo_M"/>
    <property type="match status" value="1"/>
</dbReference>
<evidence type="ECO:0000256" key="7">
    <source>
        <dbReference type="ARBA" id="ARBA00022692"/>
    </source>
</evidence>
<feature type="transmembrane region" description="Helical" evidence="18">
    <location>
        <begin position="6"/>
        <end position="26"/>
    </location>
</feature>
<evidence type="ECO:0000256" key="5">
    <source>
        <dbReference type="ARBA" id="ARBA00022448"/>
    </source>
</evidence>
<feature type="transmembrane region" description="Helical" evidence="18">
    <location>
        <begin position="177"/>
        <end position="195"/>
    </location>
</feature>
<keyword evidence="15 18" id="KW-0472">Membrane</keyword>
<evidence type="ECO:0000313" key="21">
    <source>
        <dbReference type="EMBL" id="AZL93406.1"/>
    </source>
</evidence>
<sequence length="558" mass="66409">MLVIYLNFSIMLFLFSIFMLLMMMKFLLLKMKIFIEINFFMLNTLNFSMMLYFDYKTFMFMMVVMLISSMIIIYSIEYMMMDIFKIRFIYLLFMFIISMLLMICGQNLLLLLLGWDGLGLISYCLVIYYNNWSSYNAGMLTILTNRLGDIGLLISIGIFSILGDWNFLMLMINNNKILFFMLVLSGITKSAQIPFSSWLPKAMAAPTPISALVHSSTLVTAGVYLFYRLSNMMNFNSVYLIFISLLTMFFSGMVASFEFDLKKIIALSTLSQLGLMMFSLFIGLKSYMFFHLVIHAMFKSLLFMCAGLLLHSMFNNQDIRYLGVMNYNYLFTLVMFNISNLALCGFPFLSGFYSKDLILELSNLNMLNYLILLMFYMSIFLTIMYSFRLIYYMIMNYMKFFSMMTCFDNMLMNLSMLIIFFFSIIGGSLYSWMIYSSLNMIYLSMNMKMLFNMMIFMNMFFMLLFLLKLNFNTFNYMKFYMFMNSLWFMNYFSNLLIKNVLIYGMNIFKLMEKGWIEYLSIKFIYLYLLNFMKLEKIVLNIIIKIMIIYLWLILIYMY</sequence>
<evidence type="ECO:0000256" key="10">
    <source>
        <dbReference type="ARBA" id="ARBA00022982"/>
    </source>
</evidence>
<keyword evidence="5" id="KW-0813">Transport</keyword>
<keyword evidence="6" id="KW-0679">Respiratory chain</keyword>
<keyword evidence="14 21" id="KW-0496">Mitochondrion</keyword>
<dbReference type="InterPro" id="IPR001750">
    <property type="entry name" value="ND/Mrp_TM"/>
</dbReference>
<comment type="function">
    <text evidence="1">Core subunit of the mitochondrial membrane respiratory chain NADH dehydrogenase (Complex I) that is believed to belong to the minimal assembly required for catalysis. Complex I functions in the transfer of electrons from NADH to the respiratory chain. The immediate electron acceptor for the enzyme is believed to be ubiquinone.</text>
</comment>
<keyword evidence="9" id="KW-1278">Translocase</keyword>
<evidence type="ECO:0000256" key="3">
    <source>
        <dbReference type="ARBA" id="ARBA00012944"/>
    </source>
</evidence>
<dbReference type="EC" id="7.1.1.2" evidence="3"/>
<evidence type="ECO:0000256" key="1">
    <source>
        <dbReference type="ARBA" id="ARBA00003257"/>
    </source>
</evidence>
<evidence type="ECO:0000256" key="4">
    <source>
        <dbReference type="ARBA" id="ARBA00021096"/>
    </source>
</evidence>
<dbReference type="InterPro" id="IPR003945">
    <property type="entry name" value="NU5C-like"/>
</dbReference>
<feature type="transmembrane region" description="Helical" evidence="18">
    <location>
        <begin position="239"/>
        <end position="257"/>
    </location>
</feature>
<feature type="domain" description="NADH:quinone oxidoreductase/Mrp antiporter transmembrane" evidence="19">
    <location>
        <begin position="106"/>
        <end position="380"/>
    </location>
</feature>
<dbReference type="GO" id="GO:0005743">
    <property type="term" value="C:mitochondrial inner membrane"/>
    <property type="evidence" value="ECO:0007669"/>
    <property type="project" value="UniProtKB-SubCell"/>
</dbReference>
<feature type="transmembrane region" description="Helical" evidence="18">
    <location>
        <begin position="479"/>
        <end position="503"/>
    </location>
</feature>
<dbReference type="EMBL" id="MG923508">
    <property type="protein sequence ID" value="AZL93406.1"/>
    <property type="molecule type" value="Genomic_DNA"/>
</dbReference>
<evidence type="ECO:0000256" key="9">
    <source>
        <dbReference type="ARBA" id="ARBA00022967"/>
    </source>
</evidence>
<dbReference type="GO" id="GO:0042773">
    <property type="term" value="P:ATP synthesis coupled electron transport"/>
    <property type="evidence" value="ECO:0007669"/>
    <property type="project" value="InterPro"/>
</dbReference>
<dbReference type="Pfam" id="PF06455">
    <property type="entry name" value="NADH5_C"/>
    <property type="match status" value="1"/>
</dbReference>
<accession>A0A3Q8UAA3</accession>
<keyword evidence="11 18" id="KW-1133">Transmembrane helix</keyword>
<feature type="transmembrane region" description="Helical" evidence="18">
    <location>
        <begin position="330"/>
        <end position="349"/>
    </location>
</feature>
<dbReference type="GO" id="GO:0008137">
    <property type="term" value="F:NADH dehydrogenase (ubiquinone) activity"/>
    <property type="evidence" value="ECO:0007669"/>
    <property type="project" value="UniProtKB-EC"/>
</dbReference>
<evidence type="ECO:0000256" key="6">
    <source>
        <dbReference type="ARBA" id="ARBA00022660"/>
    </source>
</evidence>
<feature type="transmembrane region" description="Helical" evidence="18">
    <location>
        <begin position="150"/>
        <end position="171"/>
    </location>
</feature>
<dbReference type="AlphaFoldDB" id="A0A3Q8UAA3"/>
<keyword evidence="13" id="KW-0830">Ubiquinone</keyword>
<organism evidence="21">
    <name type="scientific">Habroteleia persimilis</name>
    <dbReference type="NCBI Taxonomy" id="2496286"/>
    <lineage>
        <taxon>Eukaryota</taxon>
        <taxon>Metazoa</taxon>
        <taxon>Ecdysozoa</taxon>
        <taxon>Arthropoda</taxon>
        <taxon>Hexapoda</taxon>
        <taxon>Insecta</taxon>
        <taxon>Pterygota</taxon>
        <taxon>Neoptera</taxon>
        <taxon>Endopterygota</taxon>
        <taxon>Hymenoptera</taxon>
        <taxon>Apocrita</taxon>
        <taxon>Proctotrupomorpha</taxon>
        <taxon>Platygastroidea</taxon>
        <taxon>Scelionidae</taxon>
        <taxon>Scelioninae</taxon>
        <taxon>Habroteleia</taxon>
    </lineage>
</organism>
<dbReference type="InterPro" id="IPR010934">
    <property type="entry name" value="NADH_DH_su5_C"/>
</dbReference>
<feature type="transmembrane region" description="Helical" evidence="18">
    <location>
        <begin position="264"/>
        <end position="282"/>
    </location>
</feature>
<evidence type="ECO:0000259" key="19">
    <source>
        <dbReference type="Pfam" id="PF00361"/>
    </source>
</evidence>
<dbReference type="PANTHER" id="PTHR42829">
    <property type="entry name" value="NADH-UBIQUINONE OXIDOREDUCTASE CHAIN 5"/>
    <property type="match status" value="1"/>
</dbReference>
<feature type="transmembrane region" description="Helical" evidence="18">
    <location>
        <begin position="109"/>
        <end position="129"/>
    </location>
</feature>
<evidence type="ECO:0000256" key="8">
    <source>
        <dbReference type="ARBA" id="ARBA00022792"/>
    </source>
</evidence>
<feature type="transmembrane region" description="Helical" evidence="18">
    <location>
        <begin position="411"/>
        <end position="435"/>
    </location>
</feature>
<feature type="domain" description="NADH dehydrogenase subunit 5 C-terminal" evidence="20">
    <location>
        <begin position="385"/>
        <end position="556"/>
    </location>
</feature>
<evidence type="ECO:0000256" key="2">
    <source>
        <dbReference type="ARBA" id="ARBA00004448"/>
    </source>
</evidence>
<evidence type="ECO:0000256" key="15">
    <source>
        <dbReference type="ARBA" id="ARBA00023136"/>
    </source>
</evidence>
<proteinExistence type="predicted"/>
<feature type="transmembrane region" description="Helical" evidence="18">
    <location>
        <begin position="288"/>
        <end position="310"/>
    </location>
</feature>
<feature type="transmembrane region" description="Helical" evidence="18">
    <location>
        <begin position="88"/>
        <end position="103"/>
    </location>
</feature>
<evidence type="ECO:0000256" key="12">
    <source>
        <dbReference type="ARBA" id="ARBA00023027"/>
    </source>
</evidence>
<evidence type="ECO:0000256" key="14">
    <source>
        <dbReference type="ARBA" id="ARBA00023128"/>
    </source>
</evidence>
<protein>
    <recommendedName>
        <fullName evidence="4">NADH-ubiquinone oxidoreductase chain 5</fullName>
        <ecNumber evidence="3">7.1.1.2</ecNumber>
    </recommendedName>
    <alternativeName>
        <fullName evidence="16">NADH dehydrogenase subunit 5</fullName>
    </alternativeName>
</protein>
<keyword evidence="7 18" id="KW-0812">Transmembrane</keyword>
<reference evidence="21" key="1">
    <citation type="journal article" date="2018" name="Mol. Phylogenet. Evol.">
        <title>Mitochondrial phylogenomics of the Hymenoptera.</title>
        <authorList>
            <person name="Tang P."/>
            <person name="Zhu J.C."/>
            <person name="Zheng B.Y."/>
            <person name="Wei S.J."/>
            <person name="Sharkey M."/>
            <person name="Chen X.X."/>
            <person name="Vogler A.P."/>
        </authorList>
    </citation>
    <scope>NUCLEOTIDE SEQUENCE</scope>
</reference>
<feature type="transmembrane region" description="Helical" evidence="18">
    <location>
        <begin position="515"/>
        <end position="532"/>
    </location>
</feature>
<keyword evidence="12" id="KW-0520">NAD</keyword>
<evidence type="ECO:0000259" key="20">
    <source>
        <dbReference type="Pfam" id="PF06455"/>
    </source>
</evidence>